<keyword evidence="3" id="KW-1185">Reference proteome</keyword>
<dbReference type="Pfam" id="PF10901">
    <property type="entry name" value="DUF2690"/>
    <property type="match status" value="1"/>
</dbReference>
<evidence type="ECO:0000313" key="3">
    <source>
        <dbReference type="Proteomes" id="UP000655287"/>
    </source>
</evidence>
<feature type="chain" id="PRO_5037885034" description="DUF2690 domain-containing protein" evidence="1">
    <location>
        <begin position="28"/>
        <end position="166"/>
    </location>
</feature>
<reference evidence="2" key="1">
    <citation type="submission" date="2021-01" db="EMBL/GenBank/DDBJ databases">
        <title>Whole genome shotgun sequence of Sphaerisporangium rufum NBRC 109079.</title>
        <authorList>
            <person name="Komaki H."/>
            <person name="Tamura T."/>
        </authorList>
    </citation>
    <scope>NUCLEOTIDE SEQUENCE</scope>
    <source>
        <strain evidence="2">NBRC 109079</strain>
    </source>
</reference>
<comment type="caution">
    <text evidence="2">The sequence shown here is derived from an EMBL/GenBank/DDBJ whole genome shotgun (WGS) entry which is preliminary data.</text>
</comment>
<dbReference type="RefSeq" id="WP_203989611.1">
    <property type="nucleotide sequence ID" value="NZ_BOOU01000059.1"/>
</dbReference>
<feature type="signal peptide" evidence="1">
    <location>
        <begin position="1"/>
        <end position="27"/>
    </location>
</feature>
<accession>A0A919R5A7</accession>
<gene>
    <name evidence="2" type="ORF">Sru01_45300</name>
</gene>
<keyword evidence="1" id="KW-0732">Signal</keyword>
<evidence type="ECO:0000313" key="2">
    <source>
        <dbReference type="EMBL" id="GII79548.1"/>
    </source>
</evidence>
<name>A0A919R5A7_9ACTN</name>
<organism evidence="2 3">
    <name type="scientific">Sphaerisporangium rufum</name>
    <dbReference type="NCBI Taxonomy" id="1381558"/>
    <lineage>
        <taxon>Bacteria</taxon>
        <taxon>Bacillati</taxon>
        <taxon>Actinomycetota</taxon>
        <taxon>Actinomycetes</taxon>
        <taxon>Streptosporangiales</taxon>
        <taxon>Streptosporangiaceae</taxon>
        <taxon>Sphaerisporangium</taxon>
    </lineage>
</organism>
<dbReference type="Proteomes" id="UP000655287">
    <property type="component" value="Unassembled WGS sequence"/>
</dbReference>
<dbReference type="AlphaFoldDB" id="A0A919R5A7"/>
<evidence type="ECO:0000256" key="1">
    <source>
        <dbReference type="SAM" id="SignalP"/>
    </source>
</evidence>
<dbReference type="EMBL" id="BOOU01000059">
    <property type="protein sequence ID" value="GII79548.1"/>
    <property type="molecule type" value="Genomic_DNA"/>
</dbReference>
<protein>
    <recommendedName>
        <fullName evidence="4">DUF2690 domain-containing protein</fullName>
    </recommendedName>
</protein>
<sequence length="166" mass="17491">MRKFITAIACALMAVGVTTITQAPAHAASADACLAAPSAANCDGVDPSDGRVPCRNGAWMVGTAYGYPVVPKDSLGVPVKVQIQLWWSPACKSNWARIVANGLTETLPNVYLRVQASDGRTQGLVHNVDPSGLWSIMYTDLVYAPSPLSARACASNAFFSACGRYV</sequence>
<evidence type="ECO:0008006" key="4">
    <source>
        <dbReference type="Google" id="ProtNLM"/>
    </source>
</evidence>
<dbReference type="InterPro" id="IPR021224">
    <property type="entry name" value="DUF2690"/>
</dbReference>
<proteinExistence type="predicted"/>